<feature type="compositionally biased region" description="Basic residues" evidence="1">
    <location>
        <begin position="1"/>
        <end position="11"/>
    </location>
</feature>
<accession>A0AAV2L4C1</accession>
<organism evidence="2 3">
    <name type="scientific">Knipowitschia caucasica</name>
    <name type="common">Caucasian dwarf goby</name>
    <name type="synonym">Pomatoschistus caucasicus</name>
    <dbReference type="NCBI Taxonomy" id="637954"/>
    <lineage>
        <taxon>Eukaryota</taxon>
        <taxon>Metazoa</taxon>
        <taxon>Chordata</taxon>
        <taxon>Craniata</taxon>
        <taxon>Vertebrata</taxon>
        <taxon>Euteleostomi</taxon>
        <taxon>Actinopterygii</taxon>
        <taxon>Neopterygii</taxon>
        <taxon>Teleostei</taxon>
        <taxon>Neoteleostei</taxon>
        <taxon>Acanthomorphata</taxon>
        <taxon>Gobiaria</taxon>
        <taxon>Gobiiformes</taxon>
        <taxon>Gobioidei</taxon>
        <taxon>Gobiidae</taxon>
        <taxon>Gobiinae</taxon>
        <taxon>Knipowitschia</taxon>
    </lineage>
</organism>
<name>A0AAV2L4C1_KNICA</name>
<evidence type="ECO:0000313" key="2">
    <source>
        <dbReference type="EMBL" id="CAL1594504.1"/>
    </source>
</evidence>
<evidence type="ECO:0000256" key="1">
    <source>
        <dbReference type="SAM" id="MobiDB-lite"/>
    </source>
</evidence>
<reference evidence="2 3" key="1">
    <citation type="submission" date="2024-04" db="EMBL/GenBank/DDBJ databases">
        <authorList>
            <person name="Waldvogel A.-M."/>
            <person name="Schoenle A."/>
        </authorList>
    </citation>
    <scope>NUCLEOTIDE SEQUENCE [LARGE SCALE GENOMIC DNA]</scope>
</reference>
<dbReference type="EMBL" id="OZ035842">
    <property type="protein sequence ID" value="CAL1594504.1"/>
    <property type="molecule type" value="Genomic_DNA"/>
</dbReference>
<gene>
    <name evidence="2" type="ORF">KC01_LOCUS23457</name>
</gene>
<dbReference type="Proteomes" id="UP001497482">
    <property type="component" value="Chromosome 20"/>
</dbReference>
<sequence>MAPKPSHSHHCSIHDSPASWRWGRNVTPPSPSPMPSRTRIDQSLRTDLITNPEEGGTPGLKHRPRQAELSRGRPSGESSSSTARIPGEGGTASSPPFVRAPSTRTGIAFVLAHTIIWPEITPEPQCRQENPLTTTRRDHAHSCARSRGSMEAPRRRTRGENCPNPSRVAFPCGTTQQIHKSTSNLTPIRLPFPNNATKSHSLCYTLR</sequence>
<dbReference type="AlphaFoldDB" id="A0AAV2L4C1"/>
<feature type="region of interest" description="Disordered" evidence="1">
    <location>
        <begin position="126"/>
        <end position="166"/>
    </location>
</feature>
<feature type="region of interest" description="Disordered" evidence="1">
    <location>
        <begin position="1"/>
        <end position="100"/>
    </location>
</feature>
<keyword evidence="3" id="KW-1185">Reference proteome</keyword>
<proteinExistence type="predicted"/>
<protein>
    <submittedName>
        <fullName evidence="2">Uncharacterized protein</fullName>
    </submittedName>
</protein>
<evidence type="ECO:0000313" key="3">
    <source>
        <dbReference type="Proteomes" id="UP001497482"/>
    </source>
</evidence>
<feature type="compositionally biased region" description="Low complexity" evidence="1">
    <location>
        <begin position="72"/>
        <end position="81"/>
    </location>
</feature>